<dbReference type="InterPro" id="IPR036879">
    <property type="entry name" value="TF_MADSbox_sf"/>
</dbReference>
<evidence type="ECO:0000313" key="2">
    <source>
        <dbReference type="Proteomes" id="UP000316621"/>
    </source>
</evidence>
<reference evidence="1 2" key="1">
    <citation type="journal article" date="2018" name="Science">
        <title>The opium poppy genome and morphinan production.</title>
        <authorList>
            <person name="Guo L."/>
            <person name="Winzer T."/>
            <person name="Yang X."/>
            <person name="Li Y."/>
            <person name="Ning Z."/>
            <person name="He Z."/>
            <person name="Teodor R."/>
            <person name="Lu Y."/>
            <person name="Bowser T.A."/>
            <person name="Graham I.A."/>
            <person name="Ye K."/>
        </authorList>
    </citation>
    <scope>NUCLEOTIDE SEQUENCE [LARGE SCALE GENOMIC DNA]</scope>
    <source>
        <strain evidence="2">cv. HN1</strain>
        <tissue evidence="1">Leaves</tissue>
    </source>
</reference>
<dbReference type="EMBL" id="CM010721">
    <property type="protein sequence ID" value="RZC68453.1"/>
    <property type="molecule type" value="Genomic_DNA"/>
</dbReference>
<dbReference type="Gramene" id="RZC68453">
    <property type="protein sequence ID" value="RZC68453"/>
    <property type="gene ID" value="C5167_031665"/>
</dbReference>
<proteinExistence type="predicted"/>
<dbReference type="SUPFAM" id="SSF55455">
    <property type="entry name" value="SRF-like"/>
    <property type="match status" value="1"/>
</dbReference>
<name>A0A4Y7K519_PAPSO</name>
<dbReference type="AlphaFoldDB" id="A0A4Y7K519"/>
<evidence type="ECO:0000313" key="1">
    <source>
        <dbReference type="EMBL" id="RZC68453.1"/>
    </source>
</evidence>
<dbReference type="GO" id="GO:0046983">
    <property type="term" value="F:protein dimerization activity"/>
    <property type="evidence" value="ECO:0007669"/>
    <property type="project" value="InterPro"/>
</dbReference>
<sequence length="121" mass="13826">MESKGFVKLVSELCTLCGVDGCVIVCGPYGDLKPEIWPTDQPEMQHVLMKFNSMSLEERNKKTTNHRSFLNKQITKLDEKSRKQEFKNRNEVLGRIVREALNGKCSPVNRSDLADLRMLIA</sequence>
<gene>
    <name evidence="1" type="ORF">C5167_031665</name>
</gene>
<keyword evidence="2" id="KW-1185">Reference proteome</keyword>
<dbReference type="OMA" id="ETCAIIH"/>
<protein>
    <submittedName>
        <fullName evidence="1">Uncharacterized protein</fullName>
    </submittedName>
</protein>
<dbReference type="GO" id="GO:0003677">
    <property type="term" value="F:DNA binding"/>
    <property type="evidence" value="ECO:0007669"/>
    <property type="project" value="InterPro"/>
</dbReference>
<organism evidence="1 2">
    <name type="scientific">Papaver somniferum</name>
    <name type="common">Opium poppy</name>
    <dbReference type="NCBI Taxonomy" id="3469"/>
    <lineage>
        <taxon>Eukaryota</taxon>
        <taxon>Viridiplantae</taxon>
        <taxon>Streptophyta</taxon>
        <taxon>Embryophyta</taxon>
        <taxon>Tracheophyta</taxon>
        <taxon>Spermatophyta</taxon>
        <taxon>Magnoliopsida</taxon>
        <taxon>Ranunculales</taxon>
        <taxon>Papaveraceae</taxon>
        <taxon>Papaveroideae</taxon>
        <taxon>Papaver</taxon>
    </lineage>
</organism>
<dbReference type="Gene3D" id="3.40.1810.10">
    <property type="entry name" value="Transcription factor, MADS-box"/>
    <property type="match status" value="1"/>
</dbReference>
<dbReference type="Proteomes" id="UP000316621">
    <property type="component" value="Chromosome 7"/>
</dbReference>
<accession>A0A4Y7K519</accession>